<dbReference type="RefSeq" id="WP_135795739.1">
    <property type="nucleotide sequence ID" value="NZ_CP032096.1"/>
</dbReference>
<dbReference type="OrthoDB" id="9779283at2"/>
<feature type="chain" id="PRO_5020495475" evidence="1">
    <location>
        <begin position="26"/>
        <end position="651"/>
    </location>
</feature>
<gene>
    <name evidence="2" type="ORF">GHNINEIG_01127</name>
</gene>
<dbReference type="EMBL" id="CP032096">
    <property type="protein sequence ID" value="QBZ83086.1"/>
    <property type="molecule type" value="Genomic_DNA"/>
</dbReference>
<dbReference type="Gene3D" id="1.10.1130.10">
    <property type="entry name" value="Flavocytochrome C3, Chain A"/>
    <property type="match status" value="1"/>
</dbReference>
<reference evidence="2 3" key="1">
    <citation type="submission" date="2018-08" db="EMBL/GenBank/DDBJ databases">
        <title>Horizontal acquisition of hydrogen conversion ability and other habitat adaptations in Hydrogenovibrio crunogenus strains.</title>
        <authorList>
            <person name="Gonnella G."/>
            <person name="Adam N."/>
            <person name="Perner M."/>
        </authorList>
    </citation>
    <scope>NUCLEOTIDE SEQUENCE [LARGE SCALE GENOMIC DNA]</scope>
    <source>
        <strain evidence="2 3">SP-41</strain>
    </source>
</reference>
<evidence type="ECO:0000313" key="3">
    <source>
        <dbReference type="Proteomes" id="UP000296201"/>
    </source>
</evidence>
<organism evidence="2 3">
    <name type="scientific">Hydrogenovibrio crunogenus</name>
    <dbReference type="NCBI Taxonomy" id="39765"/>
    <lineage>
        <taxon>Bacteria</taxon>
        <taxon>Pseudomonadati</taxon>
        <taxon>Pseudomonadota</taxon>
        <taxon>Gammaproteobacteria</taxon>
        <taxon>Thiotrichales</taxon>
        <taxon>Piscirickettsiaceae</taxon>
        <taxon>Hydrogenovibrio</taxon>
    </lineage>
</organism>
<name>A0A4P7NZH2_9GAMM</name>
<dbReference type="PROSITE" id="PS51257">
    <property type="entry name" value="PROKAR_LIPOPROTEIN"/>
    <property type="match status" value="1"/>
</dbReference>
<evidence type="ECO:0000313" key="2">
    <source>
        <dbReference type="EMBL" id="QBZ83086.1"/>
    </source>
</evidence>
<dbReference type="InterPro" id="IPR036280">
    <property type="entry name" value="Multihaem_cyt_sf"/>
</dbReference>
<dbReference type="Proteomes" id="UP000296201">
    <property type="component" value="Chromosome"/>
</dbReference>
<accession>A0A4P7NZH2</accession>
<keyword evidence="3" id="KW-1185">Reference proteome</keyword>
<sequence length="651" mass="71096" precursor="true">MKAFFPPNFQAIPSLSIVLVSVLLASCFGGSDDSGTSASNGDDTSQNDQVTSEIFNSPSYTANWGVLGVFANATTCASCHTGNGTTVMEFDGKDISPATQWKHGVMAHSLNDPYYNAVVEEEGHLFPDKKVFIENTCLRCHAPMGYTHAHQNPELLVPDPTGLLSDGGYAFETAMTDPHSREGISCTACHQMQDPMVNQTTGLTETEMPLSNMSGNYKINSPAENGSTDPKIFGPIVLNPYYQAMQNATQYIPEYAAHMSDSAKCATCHNLYTPTLNLDGELHKIDPATGNYDPTGQIAQFPEQAPYWEWLNSRYLADGKTCQACHMPEPVSSPPYQTAVTTRPANAWERSNFSEHEMVGGNTYLLGLLSKYMVELGIADKTTEAGFNEKIAQTQSMLRKAVDFTLSQSLSGNTLTVPVVITNNAGHKLPTSFPSRRVWVHLKVTDSAGQVVFESGKHEEGRIEGKDDLFTSSTCLASHKISGFDSLTNQCYEPHHDVITSSDQVMIYEDVLGDVNQDITHVLLHARQYLKDNRIPPKGWTEAGRHQNPVDQTLYDDDIVGAAVSDANFASGKTGAGSDGKDTVTYQVNTTGFSAPFSVEAELLYQTIRPSFVDSMHADDEIEGDSYVGRFKAMYKNTPPEPEVLATYPSL</sequence>
<feature type="signal peptide" evidence="1">
    <location>
        <begin position="1"/>
        <end position="25"/>
    </location>
</feature>
<evidence type="ECO:0000256" key="1">
    <source>
        <dbReference type="SAM" id="SignalP"/>
    </source>
</evidence>
<protein>
    <submittedName>
        <fullName evidence="2">Dockerin type 1 protein</fullName>
    </submittedName>
</protein>
<dbReference type="SUPFAM" id="SSF48695">
    <property type="entry name" value="Multiheme cytochromes"/>
    <property type="match status" value="2"/>
</dbReference>
<dbReference type="AlphaFoldDB" id="A0A4P7NZH2"/>
<proteinExistence type="predicted"/>
<keyword evidence="1" id="KW-0732">Signal</keyword>